<gene>
    <name evidence="1" type="ORF">EDM58_17420</name>
</gene>
<accession>A0A3M8CLR8</accession>
<dbReference type="Proteomes" id="UP000281915">
    <property type="component" value="Unassembled WGS sequence"/>
</dbReference>
<comment type="caution">
    <text evidence="1">The sequence shown here is derived from an EMBL/GenBank/DDBJ whole genome shotgun (WGS) entry which is preliminary data.</text>
</comment>
<proteinExistence type="predicted"/>
<reference evidence="1 2" key="1">
    <citation type="submission" date="2018-10" db="EMBL/GenBank/DDBJ databases">
        <title>Phylogenomics of Brevibacillus.</title>
        <authorList>
            <person name="Dunlap C."/>
        </authorList>
    </citation>
    <scope>NUCLEOTIDE SEQUENCE [LARGE SCALE GENOMIC DNA]</scope>
    <source>
        <strain evidence="1 2">JCM 15085</strain>
    </source>
</reference>
<sequence length="65" mass="7341">MEKTTLEFGVVFPFLRNKQKKTGDQKKLVEEKGEKSEGIWDLDQAGTEKAEHAFSGQRAQQAVNC</sequence>
<name>A0A3M8CLR8_9BACL</name>
<organism evidence="1 2">
    <name type="scientific">Brevibacillus panacihumi</name>
    <dbReference type="NCBI Taxonomy" id="497735"/>
    <lineage>
        <taxon>Bacteria</taxon>
        <taxon>Bacillati</taxon>
        <taxon>Bacillota</taxon>
        <taxon>Bacilli</taxon>
        <taxon>Bacillales</taxon>
        <taxon>Paenibacillaceae</taxon>
        <taxon>Brevibacillus</taxon>
    </lineage>
</organism>
<evidence type="ECO:0000313" key="2">
    <source>
        <dbReference type="Proteomes" id="UP000281915"/>
    </source>
</evidence>
<dbReference type="AlphaFoldDB" id="A0A3M8CLR8"/>
<protein>
    <submittedName>
        <fullName evidence="1">Uncharacterized protein</fullName>
    </submittedName>
</protein>
<evidence type="ECO:0000313" key="1">
    <source>
        <dbReference type="EMBL" id="RNB76614.1"/>
    </source>
</evidence>
<dbReference type="EMBL" id="RHHT01000037">
    <property type="protein sequence ID" value="RNB76614.1"/>
    <property type="molecule type" value="Genomic_DNA"/>
</dbReference>